<evidence type="ECO:0000313" key="3">
    <source>
        <dbReference type="Proteomes" id="UP000247409"/>
    </source>
</evidence>
<comment type="caution">
    <text evidence="2">The sequence shown here is derived from an EMBL/GenBank/DDBJ whole genome shotgun (WGS) entry which is preliminary data.</text>
</comment>
<name>A0A2V3IE19_9FLOR</name>
<evidence type="ECO:0000256" key="1">
    <source>
        <dbReference type="SAM" id="MobiDB-lite"/>
    </source>
</evidence>
<evidence type="ECO:0000313" key="2">
    <source>
        <dbReference type="EMBL" id="PXF40291.1"/>
    </source>
</evidence>
<gene>
    <name evidence="2" type="ORF">BWQ96_09997</name>
</gene>
<protein>
    <submittedName>
        <fullName evidence="2">Uncharacterized protein</fullName>
    </submittedName>
</protein>
<feature type="region of interest" description="Disordered" evidence="1">
    <location>
        <begin position="38"/>
        <end position="60"/>
    </location>
</feature>
<dbReference type="EMBL" id="NBIV01000317">
    <property type="protein sequence ID" value="PXF40291.1"/>
    <property type="molecule type" value="Genomic_DNA"/>
</dbReference>
<accession>A0A2V3IE19</accession>
<dbReference type="AlphaFoldDB" id="A0A2V3IE19"/>
<dbReference type="Proteomes" id="UP000247409">
    <property type="component" value="Unassembled WGS sequence"/>
</dbReference>
<keyword evidence="3" id="KW-1185">Reference proteome</keyword>
<reference evidence="2 3" key="1">
    <citation type="journal article" date="2018" name="Mol. Biol. Evol.">
        <title>Analysis of the draft genome of the red seaweed Gracilariopsis chorda provides insights into genome size evolution in Rhodophyta.</title>
        <authorList>
            <person name="Lee J."/>
            <person name="Yang E.C."/>
            <person name="Graf L."/>
            <person name="Yang J.H."/>
            <person name="Qiu H."/>
            <person name="Zel Zion U."/>
            <person name="Chan C.X."/>
            <person name="Stephens T.G."/>
            <person name="Weber A.P.M."/>
            <person name="Boo G.H."/>
            <person name="Boo S.M."/>
            <person name="Kim K.M."/>
            <person name="Shin Y."/>
            <person name="Jung M."/>
            <person name="Lee S.J."/>
            <person name="Yim H.S."/>
            <person name="Lee J.H."/>
            <person name="Bhattacharya D."/>
            <person name="Yoon H.S."/>
        </authorList>
    </citation>
    <scope>NUCLEOTIDE SEQUENCE [LARGE SCALE GENOMIC DNA]</scope>
    <source>
        <strain evidence="2 3">SKKU-2015</strain>
        <tissue evidence="2">Whole body</tissue>
    </source>
</reference>
<proteinExistence type="predicted"/>
<sequence length="111" mass="12358">MEVEQSLPVATTISEKTAFMEAVAVGLEDISAFNEAGSTVEDQNCDDDEPSVVPAETPRHNKPSLLRYRSALQDAFTELNSVILQEDFVQSQTLMKLESLLSEELDRVRKL</sequence>
<organism evidence="2 3">
    <name type="scientific">Gracilariopsis chorda</name>
    <dbReference type="NCBI Taxonomy" id="448386"/>
    <lineage>
        <taxon>Eukaryota</taxon>
        <taxon>Rhodophyta</taxon>
        <taxon>Florideophyceae</taxon>
        <taxon>Rhodymeniophycidae</taxon>
        <taxon>Gracilariales</taxon>
        <taxon>Gracilariaceae</taxon>
        <taxon>Gracilariopsis</taxon>
    </lineage>
</organism>